<reference evidence="5" key="1">
    <citation type="journal article" date="2014" name="Int. J. Syst. Evol. Microbiol.">
        <title>Complete genome of a new Firmicutes species belonging to the dominant human colonic microbiota ('Ruminococcus bicirculans') reveals two chromosomes and a selective capacity to utilize plant glucans.</title>
        <authorList>
            <consortium name="NISC Comparative Sequencing Program"/>
            <person name="Wegmann U."/>
            <person name="Louis P."/>
            <person name="Goesmann A."/>
            <person name="Henrissat B."/>
            <person name="Duncan S.H."/>
            <person name="Flint H.J."/>
        </authorList>
    </citation>
    <scope>NUCLEOTIDE SEQUENCE</scope>
    <source>
        <strain evidence="5">NBRC 102424</strain>
    </source>
</reference>
<comment type="caution">
    <text evidence="5">The sequence shown here is derived from an EMBL/GenBank/DDBJ whole genome shotgun (WGS) entry which is preliminary data.</text>
</comment>
<dbReference type="Gene3D" id="2.60.40.790">
    <property type="match status" value="1"/>
</dbReference>
<evidence type="ECO:0000256" key="3">
    <source>
        <dbReference type="RuleBase" id="RU003616"/>
    </source>
</evidence>
<evidence type="ECO:0000313" key="6">
    <source>
        <dbReference type="Proteomes" id="UP001161423"/>
    </source>
</evidence>
<evidence type="ECO:0000256" key="2">
    <source>
        <dbReference type="PROSITE-ProRule" id="PRU00285"/>
    </source>
</evidence>
<dbReference type="RefSeq" id="WP_284722210.1">
    <property type="nucleotide sequence ID" value="NZ_BSND01000003.1"/>
</dbReference>
<feature type="domain" description="SHSP" evidence="4">
    <location>
        <begin position="17"/>
        <end position="128"/>
    </location>
</feature>
<reference evidence="5" key="2">
    <citation type="submission" date="2023-01" db="EMBL/GenBank/DDBJ databases">
        <title>Draft genome sequence of Methylophaga thalassica strain NBRC 102424.</title>
        <authorList>
            <person name="Sun Q."/>
            <person name="Mori K."/>
        </authorList>
    </citation>
    <scope>NUCLEOTIDE SEQUENCE</scope>
    <source>
        <strain evidence="5">NBRC 102424</strain>
    </source>
</reference>
<dbReference type="InterPro" id="IPR002068">
    <property type="entry name" value="A-crystallin/Hsp20_dom"/>
</dbReference>
<dbReference type="SUPFAM" id="SSF49764">
    <property type="entry name" value="HSP20-like chaperones"/>
    <property type="match status" value="1"/>
</dbReference>
<accession>A0ABQ5TUG9</accession>
<dbReference type="Pfam" id="PF00011">
    <property type="entry name" value="HSP20"/>
    <property type="match status" value="1"/>
</dbReference>
<evidence type="ECO:0000313" key="5">
    <source>
        <dbReference type="EMBL" id="GLP98480.1"/>
    </source>
</evidence>
<dbReference type="InterPro" id="IPR044587">
    <property type="entry name" value="HSP21-like"/>
</dbReference>
<protein>
    <submittedName>
        <fullName evidence="5">Heat-shock protein Hsp20</fullName>
    </submittedName>
</protein>
<dbReference type="PANTHER" id="PTHR46733:SF4">
    <property type="entry name" value="HEAT SHOCK PROTEIN 21, CHLOROPLASTIC"/>
    <property type="match status" value="1"/>
</dbReference>
<dbReference type="PANTHER" id="PTHR46733">
    <property type="entry name" value="26.5 KDA HEAT SHOCK PROTEIN, MITOCHONDRIAL"/>
    <property type="match status" value="1"/>
</dbReference>
<dbReference type="EMBL" id="BSND01000003">
    <property type="protein sequence ID" value="GLP98480.1"/>
    <property type="molecule type" value="Genomic_DNA"/>
</dbReference>
<sequence length="128" mass="13883">MSDSKTVQPAESAAEVKNEVILRPSVDIYEDAKGITLKADLPGVSKEGLGIELDGETLTIEATLDIDMPESMTALYADVNGTRYVRSFALSSELETGNINAEMKNGELTLTIPKREEVQPRKIEIKAG</sequence>
<name>A0ABQ5TUG9_9GAMM</name>
<dbReference type="PROSITE" id="PS01031">
    <property type="entry name" value="SHSP"/>
    <property type="match status" value="1"/>
</dbReference>
<keyword evidence="6" id="KW-1185">Reference proteome</keyword>
<comment type="similarity">
    <text evidence="2 3">Belongs to the small heat shock protein (HSP20) family.</text>
</comment>
<dbReference type="InterPro" id="IPR008978">
    <property type="entry name" value="HSP20-like_chaperone"/>
</dbReference>
<evidence type="ECO:0000259" key="4">
    <source>
        <dbReference type="PROSITE" id="PS01031"/>
    </source>
</evidence>
<evidence type="ECO:0000256" key="1">
    <source>
        <dbReference type="ARBA" id="ARBA00023016"/>
    </source>
</evidence>
<keyword evidence="1" id="KW-0346">Stress response</keyword>
<proteinExistence type="inferred from homology"/>
<gene>
    <name evidence="5" type="ORF">GCM10007891_03340</name>
</gene>
<dbReference type="Proteomes" id="UP001161423">
    <property type="component" value="Unassembled WGS sequence"/>
</dbReference>
<dbReference type="CDD" id="cd06464">
    <property type="entry name" value="ACD_sHsps-like"/>
    <property type="match status" value="1"/>
</dbReference>
<organism evidence="5 6">
    <name type="scientific">Methylophaga thalassica</name>
    <dbReference type="NCBI Taxonomy" id="40223"/>
    <lineage>
        <taxon>Bacteria</taxon>
        <taxon>Pseudomonadati</taxon>
        <taxon>Pseudomonadota</taxon>
        <taxon>Gammaproteobacteria</taxon>
        <taxon>Thiotrichales</taxon>
        <taxon>Piscirickettsiaceae</taxon>
        <taxon>Methylophaga</taxon>
    </lineage>
</organism>